<organism evidence="1">
    <name type="scientific">marine metagenome</name>
    <dbReference type="NCBI Taxonomy" id="408172"/>
    <lineage>
        <taxon>unclassified sequences</taxon>
        <taxon>metagenomes</taxon>
        <taxon>ecological metagenomes</taxon>
    </lineage>
</organism>
<feature type="non-terminal residue" evidence="1">
    <location>
        <position position="1"/>
    </location>
</feature>
<accession>A0A382F4U0</accession>
<proteinExistence type="predicted"/>
<name>A0A382F4U0_9ZZZZ</name>
<evidence type="ECO:0000313" key="1">
    <source>
        <dbReference type="EMBL" id="SVB57719.1"/>
    </source>
</evidence>
<protein>
    <submittedName>
        <fullName evidence="1">Uncharacterized protein</fullName>
    </submittedName>
</protein>
<reference evidence="1" key="1">
    <citation type="submission" date="2018-05" db="EMBL/GenBank/DDBJ databases">
        <authorList>
            <person name="Lanie J.A."/>
            <person name="Ng W.-L."/>
            <person name="Kazmierczak K.M."/>
            <person name="Andrzejewski T.M."/>
            <person name="Davidsen T.M."/>
            <person name="Wayne K.J."/>
            <person name="Tettelin H."/>
            <person name="Glass J.I."/>
            <person name="Rusch D."/>
            <person name="Podicherti R."/>
            <person name="Tsui H.-C.T."/>
            <person name="Winkler M.E."/>
        </authorList>
    </citation>
    <scope>NUCLEOTIDE SEQUENCE</scope>
</reference>
<sequence>QNNTASGDKSSVSGGHSRTALGAYDWAAGVLWENN</sequence>
<gene>
    <name evidence="1" type="ORF">METZ01_LOCUS210573</name>
</gene>
<dbReference type="EMBL" id="UINC01047883">
    <property type="protein sequence ID" value="SVB57719.1"/>
    <property type="molecule type" value="Genomic_DNA"/>
</dbReference>
<dbReference type="AlphaFoldDB" id="A0A382F4U0"/>